<gene>
    <name evidence="2" type="ORF">DEA37_0007321</name>
</gene>
<dbReference type="EMBL" id="QNGE01000654">
    <property type="protein sequence ID" value="KAA3679718.1"/>
    <property type="molecule type" value="Genomic_DNA"/>
</dbReference>
<feature type="compositionally biased region" description="Low complexity" evidence="1">
    <location>
        <begin position="154"/>
        <end position="168"/>
    </location>
</feature>
<feature type="non-terminal residue" evidence="2">
    <location>
        <position position="1"/>
    </location>
</feature>
<organism evidence="2 3">
    <name type="scientific">Paragonimus westermani</name>
    <dbReference type="NCBI Taxonomy" id="34504"/>
    <lineage>
        <taxon>Eukaryota</taxon>
        <taxon>Metazoa</taxon>
        <taxon>Spiralia</taxon>
        <taxon>Lophotrochozoa</taxon>
        <taxon>Platyhelminthes</taxon>
        <taxon>Trematoda</taxon>
        <taxon>Digenea</taxon>
        <taxon>Plagiorchiida</taxon>
        <taxon>Troglotremata</taxon>
        <taxon>Troglotrematidae</taxon>
        <taxon>Paragonimus</taxon>
    </lineage>
</organism>
<accession>A0A5J4NXB1</accession>
<evidence type="ECO:0000256" key="1">
    <source>
        <dbReference type="SAM" id="MobiDB-lite"/>
    </source>
</evidence>
<reference evidence="2 3" key="1">
    <citation type="journal article" date="2019" name="Gigascience">
        <title>Whole-genome sequence of the oriental lung fluke Paragonimus westermani.</title>
        <authorList>
            <person name="Oey H."/>
            <person name="Zakrzewski M."/>
            <person name="Narain K."/>
            <person name="Devi K.R."/>
            <person name="Agatsuma T."/>
            <person name="Nawaratna S."/>
            <person name="Gobert G.N."/>
            <person name="Jones M.K."/>
            <person name="Ragan M.A."/>
            <person name="McManus D.P."/>
            <person name="Krause L."/>
        </authorList>
    </citation>
    <scope>NUCLEOTIDE SEQUENCE [LARGE SCALE GENOMIC DNA]</scope>
    <source>
        <strain evidence="2 3">IND2009</strain>
    </source>
</reference>
<feature type="compositionally biased region" description="Basic and acidic residues" evidence="1">
    <location>
        <begin position="127"/>
        <end position="139"/>
    </location>
</feature>
<evidence type="ECO:0000313" key="2">
    <source>
        <dbReference type="EMBL" id="KAA3679718.1"/>
    </source>
</evidence>
<name>A0A5J4NXB1_9TREM</name>
<evidence type="ECO:0000313" key="3">
    <source>
        <dbReference type="Proteomes" id="UP000324629"/>
    </source>
</evidence>
<protein>
    <submittedName>
        <fullName evidence="2">Uncharacterized protein</fullName>
    </submittedName>
</protein>
<feature type="region of interest" description="Disordered" evidence="1">
    <location>
        <begin position="47"/>
        <end position="73"/>
    </location>
</feature>
<feature type="region of interest" description="Disordered" evidence="1">
    <location>
        <begin position="87"/>
        <end position="186"/>
    </location>
</feature>
<dbReference type="Proteomes" id="UP000324629">
    <property type="component" value="Unassembled WGS sequence"/>
</dbReference>
<dbReference type="AlphaFoldDB" id="A0A5J4NXB1"/>
<comment type="caution">
    <text evidence="2">The sequence shown here is derived from an EMBL/GenBank/DDBJ whole genome shotgun (WGS) entry which is preliminary data.</text>
</comment>
<feature type="compositionally biased region" description="Low complexity" evidence="1">
    <location>
        <begin position="56"/>
        <end position="68"/>
    </location>
</feature>
<proteinExistence type="predicted"/>
<feature type="compositionally biased region" description="Basic and acidic residues" evidence="1">
    <location>
        <begin position="169"/>
        <end position="181"/>
    </location>
</feature>
<keyword evidence="3" id="KW-1185">Reference proteome</keyword>
<sequence length="272" mass="28429">LTTNVASAIVLDDRLSMTYLVKPAILVLVLQCLELLRLTVSENSVRSTASFQTPLSQTTETTSNSESQVVVDTSSKTLHSSTIAVTSDKEAASGSTDEASLTTEATNKKTEAASKSTEGASLTTEATNKKTEAASKSTEEASLTTEATNKKTEAASGSTEEASLTTEATNKKTEAAGKSTEEASLTTVATNKDNETASASTKAANQGTALASSTYLPTTAILSENKSSLHPKTMSHDKITTEVSVTEGITSQNARFNILLLFLVVSLSIFLL</sequence>